<dbReference type="Proteomes" id="UP000266841">
    <property type="component" value="Unassembled WGS sequence"/>
</dbReference>
<keyword evidence="2" id="KW-1185">Reference proteome</keyword>
<organism evidence="1 2">
    <name type="scientific">Thalassiosira oceanica</name>
    <name type="common">Marine diatom</name>
    <dbReference type="NCBI Taxonomy" id="159749"/>
    <lineage>
        <taxon>Eukaryota</taxon>
        <taxon>Sar</taxon>
        <taxon>Stramenopiles</taxon>
        <taxon>Ochrophyta</taxon>
        <taxon>Bacillariophyta</taxon>
        <taxon>Coscinodiscophyceae</taxon>
        <taxon>Thalassiosirophycidae</taxon>
        <taxon>Thalassiosirales</taxon>
        <taxon>Thalassiosiraceae</taxon>
        <taxon>Thalassiosira</taxon>
    </lineage>
</organism>
<evidence type="ECO:0000313" key="2">
    <source>
        <dbReference type="Proteomes" id="UP000266841"/>
    </source>
</evidence>
<protein>
    <submittedName>
        <fullName evidence="1">Uncharacterized protein</fullName>
    </submittedName>
</protein>
<comment type="caution">
    <text evidence="1">The sequence shown here is derived from an EMBL/GenBank/DDBJ whole genome shotgun (WGS) entry which is preliminary data.</text>
</comment>
<accession>K0SB55</accession>
<sequence>IVDGKAGKARLSGSEIDRLKRLVGFFSLFFSILLLLRRLDMPNGHNAERSTGIQSLSSPKPVTGGCIEHPNWAFSLDMVILLALASPCTVVGLTPSICPPTTPSHRHGSHGWFASAPFDRYSYTHATKAALLLQLESLVYNLDAQLLVS</sequence>
<gene>
    <name evidence="1" type="ORF">THAOC_16844</name>
</gene>
<dbReference type="AlphaFoldDB" id="K0SB55"/>
<name>K0SB55_THAOC</name>
<proteinExistence type="predicted"/>
<feature type="non-terminal residue" evidence="1">
    <location>
        <position position="1"/>
    </location>
</feature>
<reference evidence="1 2" key="1">
    <citation type="journal article" date="2012" name="Genome Biol.">
        <title>Genome and low-iron response of an oceanic diatom adapted to chronic iron limitation.</title>
        <authorList>
            <person name="Lommer M."/>
            <person name="Specht M."/>
            <person name="Roy A.S."/>
            <person name="Kraemer L."/>
            <person name="Andreson R."/>
            <person name="Gutowska M.A."/>
            <person name="Wolf J."/>
            <person name="Bergner S.V."/>
            <person name="Schilhabel M.B."/>
            <person name="Klostermeier U.C."/>
            <person name="Beiko R.G."/>
            <person name="Rosenstiel P."/>
            <person name="Hippler M."/>
            <person name="Laroche J."/>
        </authorList>
    </citation>
    <scope>NUCLEOTIDE SEQUENCE [LARGE SCALE GENOMIC DNA]</scope>
    <source>
        <strain evidence="1 2">CCMP1005</strain>
    </source>
</reference>
<evidence type="ECO:0000313" key="1">
    <source>
        <dbReference type="EMBL" id="EJK62540.1"/>
    </source>
</evidence>
<dbReference type="EMBL" id="AGNL01018794">
    <property type="protein sequence ID" value="EJK62540.1"/>
    <property type="molecule type" value="Genomic_DNA"/>
</dbReference>